<evidence type="ECO:0000313" key="2">
    <source>
        <dbReference type="Proteomes" id="UP001576774"/>
    </source>
</evidence>
<gene>
    <name evidence="1" type="ORF">ACE1CC_22945</name>
</gene>
<comment type="caution">
    <text evidence="1">The sequence shown here is derived from an EMBL/GenBank/DDBJ whole genome shotgun (WGS) entry which is preliminary data.</text>
</comment>
<reference evidence="1 2" key="1">
    <citation type="submission" date="2024-09" db="EMBL/GenBank/DDBJ databases">
        <title>Floridaenema gen nov. (Aerosakkonemataceae, Aerosakkonematales ord. nov., Cyanobacteria) from benthic tropical and subtropical fresh waters, with the description of four new species.</title>
        <authorList>
            <person name="Moretto J.A."/>
            <person name="Berthold D.E."/>
            <person name="Lefler F.W."/>
            <person name="Huang I.-S."/>
            <person name="Laughinghouse H. IV."/>
        </authorList>
    </citation>
    <scope>NUCLEOTIDE SEQUENCE [LARGE SCALE GENOMIC DNA]</scope>
    <source>
        <strain evidence="1 2">BLCC-F46</strain>
    </source>
</reference>
<evidence type="ECO:0000313" key="1">
    <source>
        <dbReference type="EMBL" id="MFB2879720.1"/>
    </source>
</evidence>
<dbReference type="Proteomes" id="UP001576774">
    <property type="component" value="Unassembled WGS sequence"/>
</dbReference>
<accession>A0ABV4XAA2</accession>
<name>A0ABV4XAA2_9CYAN</name>
<sequence length="105" mass="12057">MIETLERLISKYHNLGIIKAEELLLSPKDAISLANELEQRGILILGVDLWYYIDDKIAEDTRSLDLSEVTDVKTSARLAREFISDRLPKRTAFVSFVLEEDQSFL</sequence>
<dbReference type="EMBL" id="JBHFNQ010000178">
    <property type="protein sequence ID" value="MFB2879720.1"/>
    <property type="molecule type" value="Genomic_DNA"/>
</dbReference>
<protein>
    <submittedName>
        <fullName evidence="1">Uncharacterized protein</fullName>
    </submittedName>
</protein>
<proteinExistence type="predicted"/>
<keyword evidence="2" id="KW-1185">Reference proteome</keyword>
<dbReference type="RefSeq" id="WP_413272755.1">
    <property type="nucleotide sequence ID" value="NZ_JBHFNQ010000178.1"/>
</dbReference>
<organism evidence="1 2">
    <name type="scientific">Floridaenema aerugineum BLCC-F46</name>
    <dbReference type="NCBI Taxonomy" id="3153654"/>
    <lineage>
        <taxon>Bacteria</taxon>
        <taxon>Bacillati</taxon>
        <taxon>Cyanobacteriota</taxon>
        <taxon>Cyanophyceae</taxon>
        <taxon>Oscillatoriophycideae</taxon>
        <taxon>Aerosakkonematales</taxon>
        <taxon>Aerosakkonemataceae</taxon>
        <taxon>Floridanema</taxon>
        <taxon>Floridanema aerugineum</taxon>
    </lineage>
</organism>